<evidence type="ECO:0000259" key="2">
    <source>
        <dbReference type="SMART" id="SM00743"/>
    </source>
</evidence>
<accession>A0A397TP78</accession>
<comment type="caution">
    <text evidence="3">The sequence shown here is derived from an EMBL/GenBank/DDBJ whole genome shotgun (WGS) entry which is preliminary data.</text>
</comment>
<dbReference type="InterPro" id="IPR014002">
    <property type="entry name" value="Agenet_dom_plant"/>
</dbReference>
<dbReference type="AlphaFoldDB" id="A0A397TP78"/>
<evidence type="ECO:0000256" key="1">
    <source>
        <dbReference type="SAM" id="Coils"/>
    </source>
</evidence>
<dbReference type="OrthoDB" id="2429640at2759"/>
<dbReference type="EMBL" id="QKYT01000017">
    <property type="protein sequence ID" value="RIA98325.1"/>
    <property type="molecule type" value="Genomic_DNA"/>
</dbReference>
<dbReference type="Pfam" id="PF21788">
    <property type="entry name" value="TNP-like_GBD"/>
    <property type="match status" value="1"/>
</dbReference>
<organism evidence="3 4">
    <name type="scientific">Glomus cerebriforme</name>
    <dbReference type="NCBI Taxonomy" id="658196"/>
    <lineage>
        <taxon>Eukaryota</taxon>
        <taxon>Fungi</taxon>
        <taxon>Fungi incertae sedis</taxon>
        <taxon>Mucoromycota</taxon>
        <taxon>Glomeromycotina</taxon>
        <taxon>Glomeromycetes</taxon>
        <taxon>Glomerales</taxon>
        <taxon>Glomeraceae</taxon>
        <taxon>Glomus</taxon>
    </lineage>
</organism>
<protein>
    <recommendedName>
        <fullName evidence="2">Agenet domain-containing protein</fullName>
    </recommendedName>
</protein>
<dbReference type="Proteomes" id="UP000265703">
    <property type="component" value="Unassembled WGS sequence"/>
</dbReference>
<evidence type="ECO:0000313" key="4">
    <source>
        <dbReference type="Proteomes" id="UP000265703"/>
    </source>
</evidence>
<reference evidence="3 4" key="1">
    <citation type="submission" date="2018-06" db="EMBL/GenBank/DDBJ databases">
        <title>Comparative genomics reveals the genomic features of Rhizophagus irregularis, R. cerebriforme, R. diaphanum and Gigaspora rosea, and their symbiotic lifestyle signature.</title>
        <authorList>
            <person name="Morin E."/>
            <person name="San Clemente H."/>
            <person name="Chen E.C.H."/>
            <person name="De La Providencia I."/>
            <person name="Hainaut M."/>
            <person name="Kuo A."/>
            <person name="Kohler A."/>
            <person name="Murat C."/>
            <person name="Tang N."/>
            <person name="Roy S."/>
            <person name="Loubradou J."/>
            <person name="Henrissat B."/>
            <person name="Grigoriev I.V."/>
            <person name="Corradi N."/>
            <person name="Roux C."/>
            <person name="Martin F.M."/>
        </authorList>
    </citation>
    <scope>NUCLEOTIDE SEQUENCE [LARGE SCALE GENOMIC DNA]</scope>
    <source>
        <strain evidence="3 4">DAOM 227022</strain>
    </source>
</reference>
<proteinExistence type="predicted"/>
<keyword evidence="4" id="KW-1185">Reference proteome</keyword>
<feature type="domain" description="Agenet" evidence="2">
    <location>
        <begin position="449"/>
        <end position="511"/>
    </location>
</feature>
<feature type="coiled-coil region" evidence="1">
    <location>
        <begin position="284"/>
        <end position="315"/>
    </location>
</feature>
<keyword evidence="1" id="KW-0175">Coiled coil</keyword>
<name>A0A397TP78_9GLOM</name>
<sequence>MFKLQKKRAIDTNENNVNSLIPKQQKKAEALQELIRVRPNLNGKTVYFFPTLDKYFEGVLIYEAKEKKAYVYSVKGNRKFDTFSKWIDYLGNRGSFKGRRSATATIFLEANPTSPSIASILSTSNLLYWKTSSLISATDILSSIQEKKGIKEEYLPFLTKKMKRTLDEIIDLIRYVFSVNICYGQSTADFKEVTHIRGTKLVSNNKDHTPFALMERIGQPDEIYRRIDCTLIIIEKNICENCAKLRKTLLKIQQRISTGTNSIKVAHASKEILIEKVSQQRKIIKEQNEVIIDLKDRLKEKIEREEGEASDEIANIAHTVTKSIVNKDIDISIFHPIFQELIRIQTEKPNGTRYHPMFLRWAISVYSLLWSQRENCYVGYLDFENEMHDYQMFAMQCQQELELENGSTFSDKQDFGLATQCIGIHTCGSVCDGAGENRAHIKSFDWYASKWTCGDLVEVNFNKDKRSFHTAKIINSNFERTKFTVCQLNCDNSEKIEIERNFIRPPMPPNLEWNKLRNNLSKSHTGEKNAREIMFNKKEISWRHVKGVYEYTNKHKTAKATKLTKRHIWLTSWSKMRVDLAEDTLSKEVEDALASIEELKNISEGTRDYIKYSRKYRQIMHSKINFRSLEDPRINTLKQIRDCVNYGETDGTRTGITTLARRDYRKDKKKVTNNKEKNNIYQKHFIHLAQLSSLARNVFENLLTDNLVMGKIKILNLQNERQYLIETILYQDSIDKLLQNWQNTIKTFACKVISKKTGIQWLANWSSYFESCLNNFKCSGVWYQDFLIASNLNDSSTKRLVAYLLLQEVIKITFGGKKVSQTHLTADNNLMPKKTIVLESSEASKFSYIIGWIVYKLTKNDHITRSHPEFEAISTHIMALNSEQVVYEQDVRSQITNVIPGQEFLEFMYKVESLVLLLFERHTEFGPNILHRQKSWRKFNDLIPEKGTSSLRENLKAMRNDTQHSENNIPTLMKKSNLPKDPTLGLVQLQIWAQLDGAEELFTKLFLVNELQWLLWAFGDNRNNKRKKSLSER</sequence>
<evidence type="ECO:0000313" key="3">
    <source>
        <dbReference type="EMBL" id="RIA98325.1"/>
    </source>
</evidence>
<gene>
    <name evidence="3" type="ORF">C1645_812889</name>
</gene>
<dbReference type="InterPro" id="IPR048366">
    <property type="entry name" value="TNP-like_GBD"/>
</dbReference>
<dbReference type="SMART" id="SM00743">
    <property type="entry name" value="Agenet"/>
    <property type="match status" value="1"/>
</dbReference>